<dbReference type="Pfam" id="PF03466">
    <property type="entry name" value="LysR_substrate"/>
    <property type="match status" value="1"/>
</dbReference>
<evidence type="ECO:0000256" key="2">
    <source>
        <dbReference type="ARBA" id="ARBA00023015"/>
    </source>
</evidence>
<keyword evidence="4" id="KW-0804">Transcription</keyword>
<dbReference type="InterPro" id="IPR000847">
    <property type="entry name" value="LysR_HTH_N"/>
</dbReference>
<evidence type="ECO:0000256" key="3">
    <source>
        <dbReference type="ARBA" id="ARBA00023125"/>
    </source>
</evidence>
<keyword evidence="2" id="KW-0805">Transcription regulation</keyword>
<evidence type="ECO:0000313" key="6">
    <source>
        <dbReference type="EMBL" id="MFM2721260.1"/>
    </source>
</evidence>
<dbReference type="Proteomes" id="UP001630303">
    <property type="component" value="Unassembled WGS sequence"/>
</dbReference>
<evidence type="ECO:0000259" key="5">
    <source>
        <dbReference type="PROSITE" id="PS50931"/>
    </source>
</evidence>
<dbReference type="Pfam" id="PF00126">
    <property type="entry name" value="HTH_1"/>
    <property type="match status" value="1"/>
</dbReference>
<protein>
    <submittedName>
        <fullName evidence="6">LysR family transcriptional regulator</fullName>
    </submittedName>
</protein>
<sequence length="304" mass="32759">MPDVPDFTLRQLAYLVAVADAGTIASAAADVRISPSTLSDSLADLDRLAGTPLTVRRRAHGVSLTSAGAYVVEHARPLLAASRELMIGLRAEPGELVGPITIGCYPTLAPTVLPPLLHDFGEAHPRVDLHIREATHDQLEGRIESGEVDVAFVYDTLVPGHPRRERLFALPAHVLLAADDPLAQGESVRLEDVVSRDLILLDAPPSSAHTLSLFEARGLTPRIRHRTASYEAVRTLVGRGLGYGILVQRPANPASYEGYPVAMKEISPPVDPVGIDVIWSATIDPPERVRALVSFARSIRWTSS</sequence>
<comment type="caution">
    <text evidence="6">The sequence shown here is derived from an EMBL/GenBank/DDBJ whole genome shotgun (WGS) entry which is preliminary data.</text>
</comment>
<evidence type="ECO:0000256" key="1">
    <source>
        <dbReference type="ARBA" id="ARBA00009437"/>
    </source>
</evidence>
<dbReference type="InterPro" id="IPR036390">
    <property type="entry name" value="WH_DNA-bd_sf"/>
</dbReference>
<proteinExistence type="inferred from homology"/>
<dbReference type="SUPFAM" id="SSF53850">
    <property type="entry name" value="Periplasmic binding protein-like II"/>
    <property type="match status" value="1"/>
</dbReference>
<evidence type="ECO:0000256" key="4">
    <source>
        <dbReference type="ARBA" id="ARBA00023163"/>
    </source>
</evidence>
<keyword evidence="3" id="KW-0238">DNA-binding</keyword>
<comment type="similarity">
    <text evidence="1">Belongs to the LysR transcriptional regulatory family.</text>
</comment>
<accession>A0ABW9GHW8</accession>
<dbReference type="SUPFAM" id="SSF46785">
    <property type="entry name" value="Winged helix' DNA-binding domain"/>
    <property type="match status" value="1"/>
</dbReference>
<evidence type="ECO:0000313" key="7">
    <source>
        <dbReference type="Proteomes" id="UP001630303"/>
    </source>
</evidence>
<dbReference type="PANTHER" id="PTHR30346">
    <property type="entry name" value="TRANSCRIPTIONAL DUAL REGULATOR HCAR-RELATED"/>
    <property type="match status" value="1"/>
</dbReference>
<reference evidence="6 7" key="1">
    <citation type="submission" date="2023-03" db="EMBL/GenBank/DDBJ databases">
        <title>MT1 and MT2 Draft Genomes of Novel Species.</title>
        <authorList>
            <person name="Venkateswaran K."/>
        </authorList>
    </citation>
    <scope>NUCLEOTIDE SEQUENCE [LARGE SCALE GENOMIC DNA]</scope>
    <source>
        <strain evidence="6 7">IF8SW-P5</strain>
    </source>
</reference>
<dbReference type="PANTHER" id="PTHR30346:SF0">
    <property type="entry name" value="HCA OPERON TRANSCRIPTIONAL ACTIVATOR HCAR"/>
    <property type="match status" value="1"/>
</dbReference>
<dbReference type="InterPro" id="IPR036388">
    <property type="entry name" value="WH-like_DNA-bd_sf"/>
</dbReference>
<feature type="domain" description="HTH lysR-type" evidence="5">
    <location>
        <begin position="7"/>
        <end position="65"/>
    </location>
</feature>
<dbReference type="Gene3D" id="3.40.190.10">
    <property type="entry name" value="Periplasmic binding protein-like II"/>
    <property type="match status" value="2"/>
</dbReference>
<dbReference type="InterPro" id="IPR005119">
    <property type="entry name" value="LysR_subst-bd"/>
</dbReference>
<gene>
    <name evidence="6" type="ORF">P5G46_12155</name>
</gene>
<name>A0ABW9GHW8_9MICO</name>
<dbReference type="RefSeq" id="WP_239274939.1">
    <property type="nucleotide sequence ID" value="NZ_JAROCE010000003.1"/>
</dbReference>
<organism evidence="6 7">
    <name type="scientific">Microbacterium mcarthurae</name>
    <dbReference type="NCBI Taxonomy" id="3035918"/>
    <lineage>
        <taxon>Bacteria</taxon>
        <taxon>Bacillati</taxon>
        <taxon>Actinomycetota</taxon>
        <taxon>Actinomycetes</taxon>
        <taxon>Micrococcales</taxon>
        <taxon>Microbacteriaceae</taxon>
        <taxon>Microbacterium</taxon>
    </lineage>
</organism>
<dbReference type="EMBL" id="JAROCE010000003">
    <property type="protein sequence ID" value="MFM2721260.1"/>
    <property type="molecule type" value="Genomic_DNA"/>
</dbReference>
<keyword evidence="7" id="KW-1185">Reference proteome</keyword>
<dbReference type="PROSITE" id="PS50931">
    <property type="entry name" value="HTH_LYSR"/>
    <property type="match status" value="1"/>
</dbReference>
<dbReference type="Gene3D" id="1.10.10.10">
    <property type="entry name" value="Winged helix-like DNA-binding domain superfamily/Winged helix DNA-binding domain"/>
    <property type="match status" value="1"/>
</dbReference>